<keyword evidence="1" id="KW-0812">Transmembrane</keyword>
<dbReference type="GeneID" id="16511379"/>
<gene>
    <name evidence="2" type="primary">orf99b</name>
</gene>
<evidence type="ECO:0000313" key="3">
    <source>
        <dbReference type="Proteomes" id="UP000014701"/>
    </source>
</evidence>
<protein>
    <submittedName>
        <fullName evidence="2">Uncharacterized protein</fullName>
    </submittedName>
</protein>
<sequence length="99" mass="10956">MFTISVTVTAVFYTLIVYVSYITSQILYFGITSRLWMPILKSSLFILVSYTSIISDVILFSNCMYESTLLKNGLLLLLLGTSLITAASGKETNDAHNGE</sequence>
<dbReference type="EMBL" id="AP013029">
    <property type="protein sequence ID" value="BAN59546.1"/>
    <property type="molecule type" value="Genomic_DNA"/>
</dbReference>
<feature type="transmembrane region" description="Helical" evidence="1">
    <location>
        <begin position="73"/>
        <end position="89"/>
    </location>
</feature>
<dbReference type="RefSeq" id="YP_008318314.1">
    <property type="nucleotide sequence ID" value="NC_021856.1"/>
</dbReference>
<evidence type="ECO:0000313" key="2">
    <source>
        <dbReference type="EMBL" id="BAN59546.1"/>
    </source>
</evidence>
<proteinExistence type="predicted"/>
<accession>S6ATJ9</accession>
<keyword evidence="1" id="KW-0472">Membrane</keyword>
<feature type="transmembrane region" description="Helical" evidence="1">
    <location>
        <begin position="43"/>
        <end position="61"/>
    </location>
</feature>
<name>S6ATJ9_9CAUD</name>
<keyword evidence="1" id="KW-1133">Transmembrane helix</keyword>
<evidence type="ECO:0000256" key="1">
    <source>
        <dbReference type="SAM" id="Phobius"/>
    </source>
</evidence>
<dbReference type="KEGG" id="vg:16511379"/>
<dbReference type="Proteomes" id="UP000014701">
    <property type="component" value="Segment"/>
</dbReference>
<reference evidence="2 3" key="1">
    <citation type="submission" date="2013-02" db="EMBL/GenBank/DDBJ databases">
        <title>phiNIT1 genome sequensing.</title>
        <authorList>
            <person name="Ozaki T."/>
            <person name="Kaneko J."/>
        </authorList>
    </citation>
    <scope>NUCLEOTIDE SEQUENCE [LARGE SCALE GENOMIC DNA]</scope>
    <source>
        <strain evidence="2">PhiNIT1</strain>
    </source>
</reference>
<feature type="transmembrane region" description="Helical" evidence="1">
    <location>
        <begin position="12"/>
        <end position="31"/>
    </location>
</feature>
<dbReference type="OrthoDB" id="34960at10239"/>
<organism evidence="2 3">
    <name type="scientific">Bacillus phage phiNIT1</name>
    <dbReference type="NCBI Taxonomy" id="207656"/>
    <lineage>
        <taxon>Viruses</taxon>
        <taxon>Duplodnaviria</taxon>
        <taxon>Heunggongvirae</taxon>
        <taxon>Uroviricota</taxon>
        <taxon>Caudoviricetes</taxon>
        <taxon>Herelleviridae</taxon>
        <taxon>Bastillevirinae</taxon>
        <taxon>Nitunavirus</taxon>
        <taxon>Nitunavirus NIT1</taxon>
    </lineage>
</organism>
<keyword evidence="3" id="KW-1185">Reference proteome</keyword>